<dbReference type="InterPro" id="IPR009081">
    <property type="entry name" value="PP-bd_ACP"/>
</dbReference>
<dbReference type="AlphaFoldDB" id="A0A9P5N6K1"/>
<keyword evidence="5" id="KW-1185">Reference proteome</keyword>
<dbReference type="InterPro" id="IPR020845">
    <property type="entry name" value="AMP-binding_CS"/>
</dbReference>
<dbReference type="InterPro" id="IPR000873">
    <property type="entry name" value="AMP-dep_synth/lig_dom"/>
</dbReference>
<comment type="caution">
    <text evidence="4">The sequence shown here is derived from an EMBL/GenBank/DDBJ whole genome shotgun (WGS) entry which is preliminary data.</text>
</comment>
<accession>A0A9P5N6K1</accession>
<reference evidence="4" key="1">
    <citation type="submission" date="2020-11" db="EMBL/GenBank/DDBJ databases">
        <authorList>
            <consortium name="DOE Joint Genome Institute"/>
            <person name="Ahrendt S."/>
            <person name="Riley R."/>
            <person name="Andreopoulos W."/>
            <person name="LaButti K."/>
            <person name="Pangilinan J."/>
            <person name="Ruiz-duenas F.J."/>
            <person name="Barrasa J.M."/>
            <person name="Sanchez-Garcia M."/>
            <person name="Camarero S."/>
            <person name="Miyauchi S."/>
            <person name="Serrano A."/>
            <person name="Linde D."/>
            <person name="Babiker R."/>
            <person name="Drula E."/>
            <person name="Ayuso-Fernandez I."/>
            <person name="Pacheco R."/>
            <person name="Padilla G."/>
            <person name="Ferreira P."/>
            <person name="Barriuso J."/>
            <person name="Kellner H."/>
            <person name="Castanera R."/>
            <person name="Alfaro M."/>
            <person name="Ramirez L."/>
            <person name="Pisabarro A.G."/>
            <person name="Kuo A."/>
            <person name="Tritt A."/>
            <person name="Lipzen A."/>
            <person name="He G."/>
            <person name="Yan M."/>
            <person name="Ng V."/>
            <person name="Cullen D."/>
            <person name="Martin F."/>
            <person name="Rosso M.-N."/>
            <person name="Henrissat B."/>
            <person name="Hibbett D."/>
            <person name="Martinez A.T."/>
            <person name="Grigoriev I.V."/>
        </authorList>
    </citation>
    <scope>NUCLEOTIDE SEQUENCE</scope>
    <source>
        <strain evidence="4">AH 44721</strain>
    </source>
</reference>
<dbReference type="Gene3D" id="1.10.1200.10">
    <property type="entry name" value="ACP-like"/>
    <property type="match status" value="1"/>
</dbReference>
<dbReference type="Pfam" id="PF00501">
    <property type="entry name" value="AMP-binding"/>
    <property type="match status" value="1"/>
</dbReference>
<dbReference type="PROSITE" id="PS00455">
    <property type="entry name" value="AMP_BINDING"/>
    <property type="match status" value="1"/>
</dbReference>
<dbReference type="SMART" id="SM00823">
    <property type="entry name" value="PKS_PP"/>
    <property type="match status" value="1"/>
</dbReference>
<evidence type="ECO:0000256" key="1">
    <source>
        <dbReference type="ARBA" id="ARBA00022450"/>
    </source>
</evidence>
<dbReference type="Pfam" id="PF00550">
    <property type="entry name" value="PP-binding"/>
    <property type="match status" value="1"/>
</dbReference>
<evidence type="ECO:0000259" key="3">
    <source>
        <dbReference type="SMART" id="SM00823"/>
    </source>
</evidence>
<keyword evidence="2" id="KW-0597">Phosphoprotein</keyword>
<sequence length="1028" mass="114618">MSFHSKGIVHPPLDGTVNIEEAIEFHWKHNADAPFYVFSEDGKDIVTKISYLEFGRACHRVARYVGSRFKSTERRPVIALIALADVAVYQAVCIGIMKAGFIPFPISSRNTPAAVVNLLKKTNCHCLLTTRSTLRELLDGISVKLQIEVSSYQLLVDDIPSLQEIYPKLGHEHEDDPFVPYSSQTARPAITDTAIYIHSSGSTGFPKAIPQTHEILIHWVSFPSGRDYRNYEAPIRIGAMHFPPFHTAGFMGQILFPLYNGCTIALYPPVVDRPDKLPMMPTPENILEHAEKTGVNLIITVPTQIQAWSQDPKAIKFLSSLIHVVLAGGAMAPKVAQSLIASGVKMVTSYGGTEFGRDDWDFVEFDHRCKVRWVPQGDGTYECQFLKIETHSLPVENLPDSHLWKIVGRIDDVIIHASGERLPHLMGTVMFGRAHNQAGVLIEPRESHTIDVKNGEQVAQFRNLIWPVIEEANKVAPAFSRIFKEMILITDAKKPLPRTAKGTVMRKLAVEMYEEEISALYLTVEATEATESIKLPRTWDMGSIVQWLVEQVKEINGKEVELSDDLFEHGFDSLKATILRRRITGALQSLNTLSATTARPNVDQNAVYSYPSIQALSEFLVSILSNESSGSGSKDRIKAMGEMIKKYAYVEHPGPTHFTMATFRIVVVLTGSTGNLGSDILERLLQSPRVIKVYTLNRTPSTPESIAERQLARFRDKGLDTTLLSSDKLVYLEGDFSMERLGLSDPLYTEVQNSVNVIIHNAWRLDFNLSLSSFESNIRGTKILIDLAYSSPYPENVVLDPRYAVGNGYGESKYVAERILATSGLNATSLRIGQVSGGRPNGAWATTDWVPILVKSSIAPGIFAIDGWCLTNEQVVSWVPMDRVAASILDLVFSEEVYPAAINVLHPKPVPWNTVMEYIIESLEEEEHKTLSLISFVEWVAVLEKVPDERCPIVPALKLLEFFRSLSQNGGRTMPTLSDVHDAEAGGSPQFCLKNIQEYCQSLKEVGPLNKGDVGRWVKYWDQTGLFR</sequence>
<dbReference type="SUPFAM" id="SSF47336">
    <property type="entry name" value="ACP-like"/>
    <property type="match status" value="1"/>
</dbReference>
<dbReference type="SUPFAM" id="SSF51735">
    <property type="entry name" value="NAD(P)-binding Rossmann-fold domains"/>
    <property type="match status" value="1"/>
</dbReference>
<dbReference type="Pfam" id="PF07993">
    <property type="entry name" value="NAD_binding_4"/>
    <property type="match status" value="2"/>
</dbReference>
<dbReference type="GO" id="GO:0031177">
    <property type="term" value="F:phosphopantetheine binding"/>
    <property type="evidence" value="ECO:0007669"/>
    <property type="project" value="InterPro"/>
</dbReference>
<dbReference type="PANTHER" id="PTHR43439">
    <property type="entry name" value="PHENYLACETATE-COENZYME A LIGASE"/>
    <property type="match status" value="1"/>
</dbReference>
<dbReference type="EMBL" id="JADNYJ010000579">
    <property type="protein sequence ID" value="KAF8868636.1"/>
    <property type="molecule type" value="Genomic_DNA"/>
</dbReference>
<dbReference type="OrthoDB" id="429813at2759"/>
<dbReference type="Proteomes" id="UP000724874">
    <property type="component" value="Unassembled WGS sequence"/>
</dbReference>
<feature type="domain" description="Polyketide synthase-like phosphopantetheine-binding" evidence="3">
    <location>
        <begin position="545"/>
        <end position="624"/>
    </location>
</feature>
<evidence type="ECO:0000313" key="5">
    <source>
        <dbReference type="Proteomes" id="UP000724874"/>
    </source>
</evidence>
<dbReference type="Gene3D" id="3.40.50.720">
    <property type="entry name" value="NAD(P)-binding Rossmann-like Domain"/>
    <property type="match status" value="1"/>
</dbReference>
<proteinExistence type="predicted"/>
<organism evidence="4 5">
    <name type="scientific">Gymnopilus junonius</name>
    <name type="common">Spectacular rustgill mushroom</name>
    <name type="synonym">Gymnopilus spectabilis subsp. junonius</name>
    <dbReference type="NCBI Taxonomy" id="109634"/>
    <lineage>
        <taxon>Eukaryota</taxon>
        <taxon>Fungi</taxon>
        <taxon>Dikarya</taxon>
        <taxon>Basidiomycota</taxon>
        <taxon>Agaricomycotina</taxon>
        <taxon>Agaricomycetes</taxon>
        <taxon>Agaricomycetidae</taxon>
        <taxon>Agaricales</taxon>
        <taxon>Agaricineae</taxon>
        <taxon>Hymenogastraceae</taxon>
        <taxon>Gymnopilus</taxon>
    </lineage>
</organism>
<keyword evidence="1" id="KW-0596">Phosphopantetheine</keyword>
<gene>
    <name evidence="4" type="ORF">CPB84DRAFT_1806844</name>
</gene>
<dbReference type="InterPro" id="IPR042099">
    <property type="entry name" value="ANL_N_sf"/>
</dbReference>
<dbReference type="InterPro" id="IPR051414">
    <property type="entry name" value="Adenylate-forming_Reductase"/>
</dbReference>
<dbReference type="Gene3D" id="3.40.50.12780">
    <property type="entry name" value="N-terminal domain of ligase-like"/>
    <property type="match status" value="1"/>
</dbReference>
<dbReference type="InterPro" id="IPR013120">
    <property type="entry name" value="FAR_NAD-bd"/>
</dbReference>
<dbReference type="InterPro" id="IPR036291">
    <property type="entry name" value="NAD(P)-bd_dom_sf"/>
</dbReference>
<dbReference type="Pfam" id="PF23562">
    <property type="entry name" value="AMP-binding_C_3"/>
    <property type="match status" value="1"/>
</dbReference>
<protein>
    <submittedName>
        <fullName evidence="4">Acetyl-CoA synthetase-like protein</fullName>
    </submittedName>
</protein>
<dbReference type="InterPro" id="IPR036736">
    <property type="entry name" value="ACP-like_sf"/>
</dbReference>
<dbReference type="InterPro" id="IPR020806">
    <property type="entry name" value="PKS_PP-bd"/>
</dbReference>
<name>A0A9P5N6K1_GYMJU</name>
<evidence type="ECO:0000313" key="4">
    <source>
        <dbReference type="EMBL" id="KAF8868636.1"/>
    </source>
</evidence>
<dbReference type="PANTHER" id="PTHR43439:SF2">
    <property type="entry name" value="ENZYME, PUTATIVE (JCVI)-RELATED"/>
    <property type="match status" value="1"/>
</dbReference>
<dbReference type="SUPFAM" id="SSF56801">
    <property type="entry name" value="Acetyl-CoA synthetase-like"/>
    <property type="match status" value="1"/>
</dbReference>
<evidence type="ECO:0000256" key="2">
    <source>
        <dbReference type="ARBA" id="ARBA00022553"/>
    </source>
</evidence>